<dbReference type="EMBL" id="CAJPDT010000109">
    <property type="protein sequence ID" value="CAF9938553.1"/>
    <property type="molecule type" value="Genomic_DNA"/>
</dbReference>
<feature type="transmembrane region" description="Helical" evidence="5">
    <location>
        <begin position="855"/>
        <end position="875"/>
    </location>
</feature>
<protein>
    <submittedName>
        <fullName evidence="6">Uncharacterized protein</fullName>
    </submittedName>
</protein>
<accession>A0A8H3PDZ3</accession>
<dbReference type="InterPro" id="IPR002523">
    <property type="entry name" value="MgTranspt_CorA/ZnTranspt_ZntB"/>
</dbReference>
<sequence>MAFVSSRYSRYPDLPTIPVIRPKADVVIVFVPAIGAEPRETWARPDFDDRRLDLILHDRLSFTVASINLYDHLTTDERKLEVKSSRGPNDEMHKDSVEKFAAAKARVAEYGVKEWGDRFRDAVQRDCDVHIFENRPMIFVCHSTGGSVVKQALSRQSPIADLCLGVTFFATPHHGSSVLSELQYVQTVQKNLGLKWEMSQRLRRDFRLRNPHLETLNFKFAVNIFRAKIYSYVEDMDTDLSVLSTDDAGVETLTNLRLCIVDNRCARLGTSSIPFEDEEILQLNTTHVGAPRFEGEDTLQSLYLDRIAAFVETYSDKERHAQVVLNDCIMECVEIDVHQFYQSMPSMKIMSTHPSIRDFLNRGPTQCIEDRLQEIDDPRSSRSSDRFKWIHVPFSHTGWVPHVLSTISQESGDIDLHEKVLSNRMWISQHNRPLHASPHARFVRPGVRFLDRSHGVGGVGIATPSSTTRDTQLVLYLPYLHWDSFKNLQKREAVIHTRRQSAQDRLQALQEANLGSILERSEMELKVIWQYLTSDLPIHCRRTLDQYGNPNLRSTSYRDRNQTLYKRTKADVHTLTCKEFPLKEGHWSSAGRRYRAADDTIDAAAGVDAAIVDETAKVLMVDQLWLWIMDDQTITTFFNSKEKEKDDNGLSREGDLRSEIFQDINGDYANQCVNPYDFAALVVLHAIKAFPERTADRNLQFLRIFDEYVSILTESQINSFRQFRDNQRFSVEKDRSAMPYFDNRIELDALLELRDMDDELATITKLIKEQQAFVSDMIAQYHNLETRCQKELNGMGFLKEVQQFLNEQREQITEMLNNSQATQAGFKELLDMKQKHAIRISQEQTERAADSSRSIMVFTIFTIIFSPLSFLASVFGINAREWSGVATNPSLRNVFVYMVLISFAVIVLALVFAFNKKMRQLSQKIWRSTVMLVVDTVMLFCYWRRRSMGIDCPDSRLHDPASLLATPVEAGEAGEAPAKTEIRFGGTCYGDLEIRNTMGS</sequence>
<dbReference type="GO" id="GO:0015087">
    <property type="term" value="F:cobalt ion transmembrane transporter activity"/>
    <property type="evidence" value="ECO:0007669"/>
    <property type="project" value="TreeGrafter"/>
</dbReference>
<dbReference type="PANTHER" id="PTHR47685">
    <property type="entry name" value="MAGNESIUM TRANSPORT PROTEIN CORA"/>
    <property type="match status" value="1"/>
</dbReference>
<evidence type="ECO:0000313" key="6">
    <source>
        <dbReference type="EMBL" id="CAF9938553.1"/>
    </source>
</evidence>
<dbReference type="SUPFAM" id="SSF53474">
    <property type="entry name" value="alpha/beta-Hydrolases"/>
    <property type="match status" value="1"/>
</dbReference>
<dbReference type="InterPro" id="IPR045863">
    <property type="entry name" value="CorA_TM1_TM2"/>
</dbReference>
<evidence type="ECO:0000313" key="7">
    <source>
        <dbReference type="Proteomes" id="UP000664534"/>
    </source>
</evidence>
<feature type="transmembrane region" description="Helical" evidence="5">
    <location>
        <begin position="895"/>
        <end position="913"/>
    </location>
</feature>
<name>A0A8H3PDZ3_9LECA</name>
<dbReference type="Proteomes" id="UP000664534">
    <property type="component" value="Unassembled WGS sequence"/>
</dbReference>
<dbReference type="OrthoDB" id="341259at2759"/>
<reference evidence="6" key="1">
    <citation type="submission" date="2021-03" db="EMBL/GenBank/DDBJ databases">
        <authorList>
            <person name="Tagirdzhanova G."/>
        </authorList>
    </citation>
    <scope>NUCLEOTIDE SEQUENCE</scope>
</reference>
<dbReference type="Pfam" id="PF01544">
    <property type="entry name" value="CorA"/>
    <property type="match status" value="1"/>
</dbReference>
<dbReference type="AlphaFoldDB" id="A0A8H3PDZ3"/>
<comment type="subcellular location">
    <subcellularLocation>
        <location evidence="1">Membrane</location>
        <topology evidence="1">Multi-pass membrane protein</topology>
    </subcellularLocation>
</comment>
<keyword evidence="3 5" id="KW-1133">Transmembrane helix</keyword>
<dbReference type="PANTHER" id="PTHR47685:SF1">
    <property type="entry name" value="MAGNESIUM TRANSPORT PROTEIN CORA"/>
    <property type="match status" value="1"/>
</dbReference>
<dbReference type="InterPro" id="IPR050829">
    <property type="entry name" value="CorA_MIT"/>
</dbReference>
<evidence type="ECO:0000256" key="3">
    <source>
        <dbReference type="ARBA" id="ARBA00022989"/>
    </source>
</evidence>
<evidence type="ECO:0000256" key="2">
    <source>
        <dbReference type="ARBA" id="ARBA00022692"/>
    </source>
</evidence>
<dbReference type="Gene3D" id="1.20.58.340">
    <property type="entry name" value="Magnesium transport protein CorA, transmembrane region"/>
    <property type="match status" value="1"/>
</dbReference>
<evidence type="ECO:0000256" key="5">
    <source>
        <dbReference type="SAM" id="Phobius"/>
    </source>
</evidence>
<comment type="caution">
    <text evidence="6">The sequence shown here is derived from an EMBL/GenBank/DDBJ whole genome shotgun (WGS) entry which is preliminary data.</text>
</comment>
<dbReference type="GO" id="GO:0015099">
    <property type="term" value="F:nickel cation transmembrane transporter activity"/>
    <property type="evidence" value="ECO:0007669"/>
    <property type="project" value="TreeGrafter"/>
</dbReference>
<dbReference type="GO" id="GO:0016020">
    <property type="term" value="C:membrane"/>
    <property type="evidence" value="ECO:0007669"/>
    <property type="project" value="UniProtKB-SubCell"/>
</dbReference>
<keyword evidence="2 5" id="KW-0812">Transmembrane</keyword>
<dbReference type="GO" id="GO:0015095">
    <property type="term" value="F:magnesium ion transmembrane transporter activity"/>
    <property type="evidence" value="ECO:0007669"/>
    <property type="project" value="TreeGrafter"/>
</dbReference>
<dbReference type="InterPro" id="IPR029058">
    <property type="entry name" value="AB_hydrolase_fold"/>
</dbReference>
<dbReference type="SUPFAM" id="SSF144083">
    <property type="entry name" value="Magnesium transport protein CorA, transmembrane region"/>
    <property type="match status" value="1"/>
</dbReference>
<proteinExistence type="predicted"/>
<keyword evidence="4 5" id="KW-0472">Membrane</keyword>
<organism evidence="6 7">
    <name type="scientific">Imshaugia aleurites</name>
    <dbReference type="NCBI Taxonomy" id="172621"/>
    <lineage>
        <taxon>Eukaryota</taxon>
        <taxon>Fungi</taxon>
        <taxon>Dikarya</taxon>
        <taxon>Ascomycota</taxon>
        <taxon>Pezizomycotina</taxon>
        <taxon>Lecanoromycetes</taxon>
        <taxon>OSLEUM clade</taxon>
        <taxon>Lecanoromycetidae</taxon>
        <taxon>Lecanorales</taxon>
        <taxon>Lecanorineae</taxon>
        <taxon>Parmeliaceae</taxon>
        <taxon>Imshaugia</taxon>
    </lineage>
</organism>
<keyword evidence="7" id="KW-1185">Reference proteome</keyword>
<feature type="transmembrane region" description="Helical" evidence="5">
    <location>
        <begin position="925"/>
        <end position="945"/>
    </location>
</feature>
<gene>
    <name evidence="6" type="ORF">IMSHALPRED_000844</name>
</gene>
<evidence type="ECO:0000256" key="1">
    <source>
        <dbReference type="ARBA" id="ARBA00004141"/>
    </source>
</evidence>
<evidence type="ECO:0000256" key="4">
    <source>
        <dbReference type="ARBA" id="ARBA00023136"/>
    </source>
</evidence>
<dbReference type="Gene3D" id="3.40.50.1820">
    <property type="entry name" value="alpha/beta hydrolase"/>
    <property type="match status" value="1"/>
</dbReference>